<keyword evidence="4" id="KW-1185">Reference proteome</keyword>
<organism evidence="3 4">
    <name type="scientific">Lineolata rhizophorae</name>
    <dbReference type="NCBI Taxonomy" id="578093"/>
    <lineage>
        <taxon>Eukaryota</taxon>
        <taxon>Fungi</taxon>
        <taxon>Dikarya</taxon>
        <taxon>Ascomycota</taxon>
        <taxon>Pezizomycotina</taxon>
        <taxon>Dothideomycetes</taxon>
        <taxon>Dothideomycetes incertae sedis</taxon>
        <taxon>Lineolatales</taxon>
        <taxon>Lineolataceae</taxon>
        <taxon>Lineolata</taxon>
    </lineage>
</organism>
<dbReference type="AlphaFoldDB" id="A0A6A6NVZ2"/>
<dbReference type="OrthoDB" id="3642826at2759"/>
<reference evidence="3" key="1">
    <citation type="journal article" date="2020" name="Stud. Mycol.">
        <title>101 Dothideomycetes genomes: a test case for predicting lifestyles and emergence of pathogens.</title>
        <authorList>
            <person name="Haridas S."/>
            <person name="Albert R."/>
            <person name="Binder M."/>
            <person name="Bloem J."/>
            <person name="Labutti K."/>
            <person name="Salamov A."/>
            <person name="Andreopoulos B."/>
            <person name="Baker S."/>
            <person name="Barry K."/>
            <person name="Bills G."/>
            <person name="Bluhm B."/>
            <person name="Cannon C."/>
            <person name="Castanera R."/>
            <person name="Culley D."/>
            <person name="Daum C."/>
            <person name="Ezra D."/>
            <person name="Gonzalez J."/>
            <person name="Henrissat B."/>
            <person name="Kuo A."/>
            <person name="Liang C."/>
            <person name="Lipzen A."/>
            <person name="Lutzoni F."/>
            <person name="Magnuson J."/>
            <person name="Mondo S."/>
            <person name="Nolan M."/>
            <person name="Ohm R."/>
            <person name="Pangilinan J."/>
            <person name="Park H.-J."/>
            <person name="Ramirez L."/>
            <person name="Alfaro M."/>
            <person name="Sun H."/>
            <person name="Tritt A."/>
            <person name="Yoshinaga Y."/>
            <person name="Zwiers L.-H."/>
            <person name="Turgeon B."/>
            <person name="Goodwin S."/>
            <person name="Spatafora J."/>
            <person name="Crous P."/>
            <person name="Grigoriev I."/>
        </authorList>
    </citation>
    <scope>NUCLEOTIDE SEQUENCE</scope>
    <source>
        <strain evidence="3">ATCC 16933</strain>
    </source>
</reference>
<dbReference type="EMBL" id="MU001687">
    <property type="protein sequence ID" value="KAF2455433.1"/>
    <property type="molecule type" value="Genomic_DNA"/>
</dbReference>
<dbReference type="Proteomes" id="UP000799766">
    <property type="component" value="Unassembled WGS sequence"/>
</dbReference>
<feature type="compositionally biased region" description="Low complexity" evidence="1">
    <location>
        <begin position="370"/>
        <end position="379"/>
    </location>
</feature>
<accession>A0A6A6NVZ2</accession>
<feature type="chain" id="PRO_5025330158" evidence="2">
    <location>
        <begin position="47"/>
        <end position="741"/>
    </location>
</feature>
<evidence type="ECO:0000313" key="4">
    <source>
        <dbReference type="Proteomes" id="UP000799766"/>
    </source>
</evidence>
<sequence length="741" mass="78154">MRQKCSSCAATIHSESTALLRLAMRPLTAPLTAWLLLLALASNGTGEYLCHKDDCDSPKTCGTCIVHTGEMMRFFWAEQMYNYTGATLFLEVDNSTNSTTTKTLSQHPQSEFSAWIRSQPFGHPVSVNGSSELWTWAESQTHKFQVVTDTVYTTSFPNLKGSGSFTEIFTWPTQYLIVEDWYIRRFYQPTNALTSDVNGSAIIPTPTTSPLCDAVETYAQDGSNPNFITLESYSVYTLDPAREWLTTWTEWLDCQGADGLWTPCIEWTYTNYNYLPRSAYPDLPGVDGCMAYIDAIPTAKVPVDMLTTTVISYNNAPASRTTSPQHAPSTSASTRASDAPSESEPSRTREGALPLDEAPDAGNGRPSAGNPTPATITPAPANPFVVTVGSSSFSSNGAGQLVAGTQTLSAGGPPATIDGTQVWQVASGTAVVVGGSSQDIVTPPGQPGAFAVGPSSYTANSGGQFVFGSQTLSPGGQPVSIDGTPVYLVPEGSAVVIGGSLQTQPEIPLSELPSQNEGIFFTVGSTTYAANARGEFVVGSQTLSVGGPPITIQGQPASIVPEGTAIVIAQGSTQNLNSPATADSFAHVLTIGPSVYTADYLDRFVVDGQTLLPGGPPVTVDGVMYSELPDGSGVVVGGSTVVGDHGRTSVVDGSTQGLAMTSISHADVVDMVMSVIEIMHPISQSESSSTSPGPSQMDYAWPSLPITTSSKSKGARNALASRWLFGLFSMLSCVLHSRNYF</sequence>
<name>A0A6A6NVZ2_9PEZI</name>
<feature type="signal peptide" evidence="2">
    <location>
        <begin position="1"/>
        <end position="46"/>
    </location>
</feature>
<evidence type="ECO:0000256" key="2">
    <source>
        <dbReference type="SAM" id="SignalP"/>
    </source>
</evidence>
<gene>
    <name evidence="3" type="ORF">BDY21DRAFT_76018</name>
</gene>
<evidence type="ECO:0000313" key="3">
    <source>
        <dbReference type="EMBL" id="KAF2455433.1"/>
    </source>
</evidence>
<evidence type="ECO:0000256" key="1">
    <source>
        <dbReference type="SAM" id="MobiDB-lite"/>
    </source>
</evidence>
<protein>
    <submittedName>
        <fullName evidence="3">Uncharacterized protein</fullName>
    </submittedName>
</protein>
<feature type="compositionally biased region" description="Polar residues" evidence="1">
    <location>
        <begin position="316"/>
        <end position="336"/>
    </location>
</feature>
<proteinExistence type="predicted"/>
<feature type="region of interest" description="Disordered" evidence="1">
    <location>
        <begin position="316"/>
        <end position="379"/>
    </location>
</feature>
<keyword evidence="2" id="KW-0732">Signal</keyword>